<dbReference type="Proteomes" id="UP000480185">
    <property type="component" value="Unassembled WGS sequence"/>
</dbReference>
<comment type="caution">
    <text evidence="1">The sequence shown here is derived from an EMBL/GenBank/DDBJ whole genome shotgun (WGS) entry which is preliminary data.</text>
</comment>
<accession>A0A6G1X508</accession>
<evidence type="ECO:0000313" key="2">
    <source>
        <dbReference type="Proteomes" id="UP000480185"/>
    </source>
</evidence>
<organism evidence="1 2">
    <name type="scientific">Salinibacillus xinjiangensis</name>
    <dbReference type="NCBI Taxonomy" id="1229268"/>
    <lineage>
        <taxon>Bacteria</taxon>
        <taxon>Bacillati</taxon>
        <taxon>Bacillota</taxon>
        <taxon>Bacilli</taxon>
        <taxon>Bacillales</taxon>
        <taxon>Bacillaceae</taxon>
        <taxon>Salinibacillus</taxon>
    </lineage>
</organism>
<dbReference type="RefSeq" id="WP_153727931.1">
    <property type="nucleotide sequence ID" value="NZ_WJNH01000003.1"/>
</dbReference>
<dbReference type="OrthoDB" id="2870044at2"/>
<gene>
    <name evidence="1" type="ORF">GH754_06645</name>
</gene>
<dbReference type="AlphaFoldDB" id="A0A6G1X508"/>
<reference evidence="1 2" key="1">
    <citation type="submission" date="2019-11" db="EMBL/GenBank/DDBJ databases">
        <authorList>
            <person name="Li J."/>
        </authorList>
    </citation>
    <scope>NUCLEOTIDE SEQUENCE [LARGE SCALE GENOMIC DNA]</scope>
    <source>
        <strain evidence="1 2">J4</strain>
    </source>
</reference>
<proteinExistence type="predicted"/>
<dbReference type="EMBL" id="WJNH01000003">
    <property type="protein sequence ID" value="MRG86009.1"/>
    <property type="molecule type" value="Genomic_DNA"/>
</dbReference>
<protein>
    <submittedName>
        <fullName evidence="1">Uncharacterized protein</fullName>
    </submittedName>
</protein>
<keyword evidence="2" id="KW-1185">Reference proteome</keyword>
<sequence>MSTLYVFYQRNQPPEVKDILNSERAESITVLTIEKIAGEWSFLYYNQSQKINLGFLEQNVLGSWKIKGIVETAQQSGEHYRDGIEFGVTGTSNPQACYYYGMISNQQVDKVRLSVEGGPYNEIQLEEANNRRYYLESLFNDDDDCVPYHYEAISIDGKLIAEEG</sequence>
<name>A0A6G1X508_9BACI</name>
<evidence type="ECO:0000313" key="1">
    <source>
        <dbReference type="EMBL" id="MRG86009.1"/>
    </source>
</evidence>